<evidence type="ECO:0000313" key="2">
    <source>
        <dbReference type="EMBL" id="KAJ3112003.1"/>
    </source>
</evidence>
<dbReference type="Proteomes" id="UP001211907">
    <property type="component" value="Unassembled WGS sequence"/>
</dbReference>
<evidence type="ECO:0000256" key="1">
    <source>
        <dbReference type="SAM" id="MobiDB-lite"/>
    </source>
</evidence>
<gene>
    <name evidence="2" type="ORF">HK100_002483</name>
</gene>
<keyword evidence="3" id="KW-1185">Reference proteome</keyword>
<dbReference type="AlphaFoldDB" id="A0AAD5SVB4"/>
<accession>A0AAD5SVB4</accession>
<comment type="caution">
    <text evidence="2">The sequence shown here is derived from an EMBL/GenBank/DDBJ whole genome shotgun (WGS) entry which is preliminary data.</text>
</comment>
<reference evidence="2" key="1">
    <citation type="submission" date="2020-05" db="EMBL/GenBank/DDBJ databases">
        <title>Phylogenomic resolution of chytrid fungi.</title>
        <authorList>
            <person name="Stajich J.E."/>
            <person name="Amses K."/>
            <person name="Simmons R."/>
            <person name="Seto K."/>
            <person name="Myers J."/>
            <person name="Bonds A."/>
            <person name="Quandt C.A."/>
            <person name="Barry K."/>
            <person name="Liu P."/>
            <person name="Grigoriev I."/>
            <person name="Longcore J.E."/>
            <person name="James T.Y."/>
        </authorList>
    </citation>
    <scope>NUCLEOTIDE SEQUENCE</scope>
    <source>
        <strain evidence="2">JEL0513</strain>
    </source>
</reference>
<proteinExistence type="predicted"/>
<protein>
    <submittedName>
        <fullName evidence="2">Uncharacterized protein</fullName>
    </submittedName>
</protein>
<name>A0AAD5SVB4_9FUNG</name>
<sequence length="278" mass="29061">MVNNKTKSTHKEAAKANTTTKTSTKTTTVGSKSTTTTVATKTTTTTVLPESTVTTTVTKIATTTASSSALLITETGVKGSYWDPTSDAGGCELPVASYAFPHGAFALGDIATLSTLTYTHYYCGQIFQLDCGHGPVNAVVASTCNIGQNNCGVDMIAATWNATTDYAAYGQTTCSVSLTDLNPISTSSAPICYYRANSEFSNQWYKLLGILNTSGKLVVGASLGGIVGSLSSANWYQFQSTGNSFVDTDPVIFTYADGTSSTFTLGQCIQPTGVQIFS</sequence>
<feature type="compositionally biased region" description="Low complexity" evidence="1">
    <location>
        <begin position="15"/>
        <end position="32"/>
    </location>
</feature>
<organism evidence="2 3">
    <name type="scientific">Physocladia obscura</name>
    <dbReference type="NCBI Taxonomy" id="109957"/>
    <lineage>
        <taxon>Eukaryota</taxon>
        <taxon>Fungi</taxon>
        <taxon>Fungi incertae sedis</taxon>
        <taxon>Chytridiomycota</taxon>
        <taxon>Chytridiomycota incertae sedis</taxon>
        <taxon>Chytridiomycetes</taxon>
        <taxon>Chytridiales</taxon>
        <taxon>Chytriomycetaceae</taxon>
        <taxon>Physocladia</taxon>
    </lineage>
</organism>
<evidence type="ECO:0000313" key="3">
    <source>
        <dbReference type="Proteomes" id="UP001211907"/>
    </source>
</evidence>
<dbReference type="EMBL" id="JADGJH010001580">
    <property type="protein sequence ID" value="KAJ3112003.1"/>
    <property type="molecule type" value="Genomic_DNA"/>
</dbReference>
<feature type="region of interest" description="Disordered" evidence="1">
    <location>
        <begin position="1"/>
        <end position="32"/>
    </location>
</feature>